<comment type="caution">
    <text evidence="1">The sequence shown here is derived from an EMBL/GenBank/DDBJ whole genome shotgun (WGS) entry which is preliminary data.</text>
</comment>
<dbReference type="Proteomes" id="UP001143910">
    <property type="component" value="Unassembled WGS sequence"/>
</dbReference>
<accession>A0ACC1NJF9</accession>
<proteinExistence type="predicted"/>
<dbReference type="EMBL" id="JANJQO010000318">
    <property type="protein sequence ID" value="KAJ2979054.1"/>
    <property type="molecule type" value="Genomic_DNA"/>
</dbReference>
<gene>
    <name evidence="1" type="ORF">NQ176_g3478</name>
</gene>
<evidence type="ECO:0000313" key="2">
    <source>
        <dbReference type="Proteomes" id="UP001143910"/>
    </source>
</evidence>
<reference evidence="1" key="1">
    <citation type="submission" date="2022-08" db="EMBL/GenBank/DDBJ databases">
        <title>Genome Sequence of Lecanicillium fungicola.</title>
        <authorList>
            <person name="Buettner E."/>
        </authorList>
    </citation>
    <scope>NUCLEOTIDE SEQUENCE</scope>
    <source>
        <strain evidence="1">Babe33</strain>
    </source>
</reference>
<sequence>MDPLTAIGAVASAAQLFDMSLDYSNRACKFIAAFNKAEEHATLLQQKLQQVNLLMRELQRYIDRSRPSATDASEHPPLLYSIVEISRQFADDMICLHNLLPYDMTAFSASIRKRARFVLKEKDAENVVRRLESCKSAAIVALELIGRLNDESAGRQLKTLQQQMQKISSQQNGLAQRITRHHEALATQFHPQDSHLLASVWEIHKLVVQNDCKAVASQRTFAESTTRRLSDMKTQIAEILSHQNSIISTQSLQVANAEAGVNDADTLARLIRLELRQQLAPLLEKMDGAREHIDRIAASFSSNAVSTGLFKTDNVDQEQTAEGYIFNCESILFLELGLALEGSLLCTHLVRITKDFKPEFIVLMQQDNLARLRLFLETGRLGIWDVNENGSSLLEIALIFAAPSIVQFLLRDSGYGARLVESYGITIGRTSDYITSFVLTVGQSKARDVLVCLTDFSPDPTDELSNKNSFRGGWSNFYGDVKHLLHTKEAMDEVVSASHLLIEFGHTLQPFGGIELHNLEETIFLMEIYLITGGNPKGFVSNGDTIIFFALQLIAEIFTEDSGTKDNEDGDDDDAENYHEFESNRDCEDHCWTQRELSVILLVMLLSTGAYCGGTIICSEDYRTHSFTLSQFAFEHGILDIWNDALIKCGYDPLAVCLAENSHSVAARKLCGADRTGVV</sequence>
<name>A0ACC1NJF9_9HYPO</name>
<evidence type="ECO:0000313" key="1">
    <source>
        <dbReference type="EMBL" id="KAJ2979054.1"/>
    </source>
</evidence>
<organism evidence="1 2">
    <name type="scientific">Zarea fungicola</name>
    <dbReference type="NCBI Taxonomy" id="93591"/>
    <lineage>
        <taxon>Eukaryota</taxon>
        <taxon>Fungi</taxon>
        <taxon>Dikarya</taxon>
        <taxon>Ascomycota</taxon>
        <taxon>Pezizomycotina</taxon>
        <taxon>Sordariomycetes</taxon>
        <taxon>Hypocreomycetidae</taxon>
        <taxon>Hypocreales</taxon>
        <taxon>Cordycipitaceae</taxon>
        <taxon>Zarea</taxon>
    </lineage>
</organism>
<protein>
    <submittedName>
        <fullName evidence="1">Uncharacterized protein</fullName>
    </submittedName>
</protein>
<keyword evidence="2" id="KW-1185">Reference proteome</keyword>